<dbReference type="RefSeq" id="WP_171160564.1">
    <property type="nucleotide sequence ID" value="NZ_CP053073.1"/>
</dbReference>
<proteinExistence type="inferred from homology"/>
<dbReference type="InterPro" id="IPR011793">
    <property type="entry name" value="YbdK"/>
</dbReference>
<dbReference type="Gene3D" id="3.30.590.20">
    <property type="match status" value="1"/>
</dbReference>
<evidence type="ECO:0000256" key="4">
    <source>
        <dbReference type="HAMAP-Rule" id="MF_01609"/>
    </source>
</evidence>
<dbReference type="Pfam" id="PF04107">
    <property type="entry name" value="GCS2"/>
    <property type="match status" value="1"/>
</dbReference>
<dbReference type="InParanoid" id="A0A6M4H5L8"/>
<name>A0A6M4H5L8_9PROT</name>
<dbReference type="InterPro" id="IPR050141">
    <property type="entry name" value="GCL_type2/YbdK_subfam"/>
</dbReference>
<keyword evidence="6" id="KW-1185">Reference proteome</keyword>
<dbReference type="SUPFAM" id="SSF55931">
    <property type="entry name" value="Glutamine synthetase/guanido kinase"/>
    <property type="match status" value="1"/>
</dbReference>
<dbReference type="GO" id="GO:0042398">
    <property type="term" value="P:modified amino acid biosynthetic process"/>
    <property type="evidence" value="ECO:0007669"/>
    <property type="project" value="InterPro"/>
</dbReference>
<comment type="catalytic activity">
    <reaction evidence="4">
        <text>L-cysteine + L-glutamate + ATP = gamma-L-glutamyl-L-cysteine + ADP + phosphate + H(+)</text>
        <dbReference type="Rhea" id="RHEA:13285"/>
        <dbReference type="ChEBI" id="CHEBI:15378"/>
        <dbReference type="ChEBI" id="CHEBI:29985"/>
        <dbReference type="ChEBI" id="CHEBI:30616"/>
        <dbReference type="ChEBI" id="CHEBI:35235"/>
        <dbReference type="ChEBI" id="CHEBI:43474"/>
        <dbReference type="ChEBI" id="CHEBI:58173"/>
        <dbReference type="ChEBI" id="CHEBI:456216"/>
        <dbReference type="EC" id="6.3.2.2"/>
    </reaction>
</comment>
<dbReference type="InterPro" id="IPR006336">
    <property type="entry name" value="GCS2"/>
</dbReference>
<dbReference type="InterPro" id="IPR014746">
    <property type="entry name" value="Gln_synth/guanido_kin_cat_dom"/>
</dbReference>
<keyword evidence="2 4" id="KW-0547">Nucleotide-binding</keyword>
<protein>
    <recommendedName>
        <fullName evidence="4">Putative glutamate--cysteine ligase 2</fullName>
        <ecNumber evidence="4">6.3.2.2</ecNumber>
    </recommendedName>
    <alternativeName>
        <fullName evidence="4">Gamma-glutamylcysteine synthetase 2</fullName>
        <shortName evidence="4">GCS 2</shortName>
        <shortName evidence="4">Gamma-GCS 2</shortName>
    </alternativeName>
</protein>
<dbReference type="FunCoup" id="A0A6M4H5L8">
    <property type="interactions" value="64"/>
</dbReference>
<dbReference type="KEGG" id="upl:DSM104440_00614"/>
<evidence type="ECO:0000313" key="5">
    <source>
        <dbReference type="EMBL" id="QJR13824.1"/>
    </source>
</evidence>
<evidence type="ECO:0000256" key="1">
    <source>
        <dbReference type="ARBA" id="ARBA00022598"/>
    </source>
</evidence>
<dbReference type="HAMAP" id="MF_01609">
    <property type="entry name" value="Glu_cys_ligase_2"/>
    <property type="match status" value="1"/>
</dbReference>
<sequence>MPLEFSRSQALSVGVELELMVLNTRDFDLSRGATDLLARLDKVKIEGAVKPEITESMIEVNSSVQTRYANLLDELTRTRDAIVTEAGRLNLVVAGGGAHPFHHWSDRRIVPTERFLRVSQLYGYLAKQFTVFGQHVHVGVESGDDAIYTTHRMSRYIPHFIALSAASPFYQGEDTSFETSRLHAVSAFPLAGHLPAVTTWAEFNGYFDEMASHGIVESMKDFYWDIRPKPEYGTIEVRICDTPLTVETAAQLAAYAQTLTADFLRHRQEPPLRAQYMVYGYNRFQACRFGFEAQLADPQAHGHVRLRDDLLATLDRIAPLADELGTTAALSAIAERARAGANDALWLRQQFEKTRSLPDMVRLQAARWRDVPGAKAATRAA</sequence>
<keyword evidence="3 4" id="KW-0067">ATP-binding</keyword>
<dbReference type="Proteomes" id="UP000503096">
    <property type="component" value="Chromosome"/>
</dbReference>
<comment type="function">
    <text evidence="4">ATP-dependent carboxylate-amine ligase which exhibits weak glutamate--cysteine ligase activity.</text>
</comment>
<comment type="similarity">
    <text evidence="4">Belongs to the glutamate--cysteine ligase type 2 family. YbdK subfamily.</text>
</comment>
<dbReference type="PANTHER" id="PTHR36510">
    <property type="entry name" value="GLUTAMATE--CYSTEINE LIGASE 2-RELATED"/>
    <property type="match status" value="1"/>
</dbReference>
<dbReference type="GO" id="GO:0005524">
    <property type="term" value="F:ATP binding"/>
    <property type="evidence" value="ECO:0007669"/>
    <property type="project" value="UniProtKB-KW"/>
</dbReference>
<organism evidence="5 6">
    <name type="scientific">Usitatibacter palustris</name>
    <dbReference type="NCBI Taxonomy" id="2732487"/>
    <lineage>
        <taxon>Bacteria</taxon>
        <taxon>Pseudomonadati</taxon>
        <taxon>Pseudomonadota</taxon>
        <taxon>Betaproteobacteria</taxon>
        <taxon>Nitrosomonadales</taxon>
        <taxon>Usitatibacteraceae</taxon>
        <taxon>Usitatibacter</taxon>
    </lineage>
</organism>
<evidence type="ECO:0000256" key="2">
    <source>
        <dbReference type="ARBA" id="ARBA00022741"/>
    </source>
</evidence>
<dbReference type="PANTHER" id="PTHR36510:SF1">
    <property type="entry name" value="GLUTAMATE--CYSTEINE LIGASE 2-RELATED"/>
    <property type="match status" value="1"/>
</dbReference>
<reference evidence="5 6" key="1">
    <citation type="submission" date="2020-04" db="EMBL/GenBank/DDBJ databases">
        <title>Usitatibacter rugosus gen. nov., sp. nov. and Usitatibacter palustris sp. nov., novel members of Usitatibacteraceae fam. nov. within the order Nitrosomonadales isolated from soil.</title>
        <authorList>
            <person name="Huber K.J."/>
            <person name="Neumann-Schaal M."/>
            <person name="Geppert A."/>
            <person name="Luckner M."/>
            <person name="Wanner G."/>
            <person name="Overmann J."/>
        </authorList>
    </citation>
    <scope>NUCLEOTIDE SEQUENCE [LARGE SCALE GENOMIC DNA]</scope>
    <source>
        <strain evidence="5 6">Swamp67</strain>
    </source>
</reference>
<dbReference type="GO" id="GO:0004357">
    <property type="term" value="F:glutamate-cysteine ligase activity"/>
    <property type="evidence" value="ECO:0007669"/>
    <property type="project" value="UniProtKB-EC"/>
</dbReference>
<dbReference type="EC" id="6.3.2.2" evidence="4"/>
<dbReference type="AlphaFoldDB" id="A0A6M4H5L8"/>
<evidence type="ECO:0000313" key="6">
    <source>
        <dbReference type="Proteomes" id="UP000503096"/>
    </source>
</evidence>
<dbReference type="NCBIfam" id="NF010040">
    <property type="entry name" value="PRK13516.1"/>
    <property type="match status" value="1"/>
</dbReference>
<dbReference type="EMBL" id="CP053073">
    <property type="protein sequence ID" value="QJR13824.1"/>
    <property type="molecule type" value="Genomic_DNA"/>
</dbReference>
<dbReference type="NCBIfam" id="TIGR02050">
    <property type="entry name" value="gshA_cyan_rel"/>
    <property type="match status" value="1"/>
</dbReference>
<keyword evidence="1 4" id="KW-0436">Ligase</keyword>
<gene>
    <name evidence="5" type="primary">ybdK</name>
    <name evidence="5" type="ORF">DSM104440_00614</name>
</gene>
<accession>A0A6M4H5L8</accession>
<evidence type="ECO:0000256" key="3">
    <source>
        <dbReference type="ARBA" id="ARBA00022840"/>
    </source>
</evidence>